<accession>A0ABW5KH63</accession>
<dbReference type="CDD" id="cd16917">
    <property type="entry name" value="HATPase_UhpB-NarQ-NarX-like"/>
    <property type="match status" value="1"/>
</dbReference>
<sequence>MFTNKRYFLYLLVLLTHLPLRSLANEISFSRITDGISSNFVNCITQTADGFIWVGTKNGLQRYDGVRFRHVGSSLRGGSLPPLPVDQLFVPTGTKQLLVRMGHRIGLMDTQTYRFQETMIDGYTAGFQNYQIRIIQQDDQLFLILHGIDILTFNRIKNRFERNRRIIDFPGGWNPTWLQFDASGRIWISGKAGLGYFDRQKQQFVTARSGVPFFSSPFRHIHRFFIDARNRFFIYEKERHRNGMLSLANPFTGQRKHIRAMPNPQSNYHDFYGFTEHAGMIWGYGVDVFNLFEESDGHFATFFSPDNPDHGIRVTTVSQLFKDHDGHIWVATDNGLYSMSIIQDHIRNILTGRTFGTAAMTDIAALADNRILASSWGGRLAVYAYDKDLKITEDQKMMALLYRQAPKGDGQFNKVWAIAQAPNTGDIWAGCQAGRLIRFSPHAGKSEFMAPPIFGGQSVRSIAVASDGCVWFGTDDGRIIRRSGDRFELLAHLESTISCIHPGNNRNMWIGTLGSGVFEHDMSTGKIRRNYTSDQHGLTSSRIRDIETVGRSILAIAGNSGLDLLDLSTGKITNRNVQNGLPQNVVTALVSDAQGMLWMSTTAGICRYDFRSDAFRSFDKRSGLVNTSSVANLLNRGVRLGDRLLAFCGDRNIVVFDPSKVNEPALPKDVHITDFKLFDTYLSVDSLMRSGGIRLEHAQNFFTIAYSSFSYDEQEHLRYYYRLMGSDSTWIRSERQLSTTFASLSPGDYTFMIRSQNQDGKFSKITSLPITIKPAFYQTWWFMALCLMAVVGGVFLFHRYRLLRLLEVHRLREKVARDLHDDVGSTLTSIGILSEVAQQGLTEEQSAVRSYLTRIGGNSAQMMQAMDDIVWSIKPDNDQLHKIVSRMREHTAQVLEPLHIAYTFRDDDHQRTVKLTMEQRRNIFLIFKEALNNAVKYASATSITITVQTGGGYVQLIIADDGKGFDTAHLPNGNGLRNMQQRSRDLGGQLSISSIPGSGTTITMQMRL</sequence>
<dbReference type="PANTHER" id="PTHR24421:SF61">
    <property type="entry name" value="OXYGEN SENSOR HISTIDINE KINASE NREB"/>
    <property type="match status" value="1"/>
</dbReference>
<dbReference type="EMBL" id="JBHULR010000003">
    <property type="protein sequence ID" value="MFD2547210.1"/>
    <property type="molecule type" value="Genomic_DNA"/>
</dbReference>
<keyword evidence="7" id="KW-1185">Reference proteome</keyword>
<evidence type="ECO:0000256" key="2">
    <source>
        <dbReference type="ARBA" id="ARBA00022777"/>
    </source>
</evidence>
<evidence type="ECO:0000256" key="1">
    <source>
        <dbReference type="ARBA" id="ARBA00022679"/>
    </source>
</evidence>
<dbReference type="InterPro" id="IPR015943">
    <property type="entry name" value="WD40/YVTN_repeat-like_dom_sf"/>
</dbReference>
<dbReference type="Pfam" id="PF07494">
    <property type="entry name" value="Reg_prop"/>
    <property type="match status" value="4"/>
</dbReference>
<dbReference type="Gene3D" id="2.60.40.10">
    <property type="entry name" value="Immunoglobulins"/>
    <property type="match status" value="1"/>
</dbReference>
<protein>
    <submittedName>
        <fullName evidence="6">Two-component regulator propeller domain-containing protein</fullName>
    </submittedName>
</protein>
<dbReference type="InterPro" id="IPR036890">
    <property type="entry name" value="HATPase_C_sf"/>
</dbReference>
<dbReference type="InterPro" id="IPR050482">
    <property type="entry name" value="Sensor_HK_TwoCompSys"/>
</dbReference>
<dbReference type="InterPro" id="IPR011712">
    <property type="entry name" value="Sig_transdc_His_kin_sub3_dim/P"/>
</dbReference>
<dbReference type="SUPFAM" id="SSF55874">
    <property type="entry name" value="ATPase domain of HSP90 chaperone/DNA topoisomerase II/histidine kinase"/>
    <property type="match status" value="1"/>
</dbReference>
<dbReference type="InterPro" id="IPR013783">
    <property type="entry name" value="Ig-like_fold"/>
</dbReference>
<dbReference type="InterPro" id="IPR011047">
    <property type="entry name" value="Quinoprotein_ADH-like_sf"/>
</dbReference>
<dbReference type="Gene3D" id="1.20.5.1930">
    <property type="match status" value="1"/>
</dbReference>
<keyword evidence="4" id="KW-0812">Transmembrane</keyword>
<dbReference type="Proteomes" id="UP001597545">
    <property type="component" value="Unassembled WGS sequence"/>
</dbReference>
<evidence type="ECO:0000256" key="3">
    <source>
        <dbReference type="ARBA" id="ARBA00023012"/>
    </source>
</evidence>
<dbReference type="SUPFAM" id="SSF50998">
    <property type="entry name" value="Quinoprotein alcohol dehydrogenase-like"/>
    <property type="match status" value="1"/>
</dbReference>
<dbReference type="Pfam" id="PF02518">
    <property type="entry name" value="HATPase_c"/>
    <property type="match status" value="1"/>
</dbReference>
<dbReference type="PANTHER" id="PTHR24421">
    <property type="entry name" value="NITRATE/NITRITE SENSOR PROTEIN NARX-RELATED"/>
    <property type="match status" value="1"/>
</dbReference>
<dbReference type="Gene3D" id="3.30.565.10">
    <property type="entry name" value="Histidine kinase-like ATPase, C-terminal domain"/>
    <property type="match status" value="1"/>
</dbReference>
<name>A0ABW5KH63_9SPHI</name>
<proteinExistence type="predicted"/>
<dbReference type="Gene3D" id="2.130.10.10">
    <property type="entry name" value="YVTN repeat-like/Quinoprotein amine dehydrogenase"/>
    <property type="match status" value="2"/>
</dbReference>
<keyword evidence="3" id="KW-0902">Two-component regulatory system</keyword>
<comment type="caution">
    <text evidence="6">The sequence shown here is derived from an EMBL/GenBank/DDBJ whole genome shotgun (WGS) entry which is preliminary data.</text>
</comment>
<feature type="domain" description="Histidine kinase" evidence="5">
    <location>
        <begin position="818"/>
        <end position="1008"/>
    </location>
</feature>
<organism evidence="6 7">
    <name type="scientific">Sphingobacterium suaedae</name>
    <dbReference type="NCBI Taxonomy" id="1686402"/>
    <lineage>
        <taxon>Bacteria</taxon>
        <taxon>Pseudomonadati</taxon>
        <taxon>Bacteroidota</taxon>
        <taxon>Sphingobacteriia</taxon>
        <taxon>Sphingobacteriales</taxon>
        <taxon>Sphingobacteriaceae</taxon>
        <taxon>Sphingobacterium</taxon>
    </lineage>
</organism>
<dbReference type="InterPro" id="IPR011110">
    <property type="entry name" value="Reg_prop"/>
</dbReference>
<dbReference type="InterPro" id="IPR003594">
    <property type="entry name" value="HATPase_dom"/>
</dbReference>
<evidence type="ECO:0000313" key="6">
    <source>
        <dbReference type="EMBL" id="MFD2547210.1"/>
    </source>
</evidence>
<gene>
    <name evidence="6" type="ORF">ACFSR5_06065</name>
</gene>
<dbReference type="RefSeq" id="WP_380901745.1">
    <property type="nucleotide sequence ID" value="NZ_JBHUEG010000007.1"/>
</dbReference>
<dbReference type="SUPFAM" id="SSF69322">
    <property type="entry name" value="Tricorn protease domain 2"/>
    <property type="match status" value="1"/>
</dbReference>
<reference evidence="7" key="1">
    <citation type="journal article" date="2019" name="Int. J. Syst. Evol. Microbiol.">
        <title>The Global Catalogue of Microorganisms (GCM) 10K type strain sequencing project: providing services to taxonomists for standard genome sequencing and annotation.</title>
        <authorList>
            <consortium name="The Broad Institute Genomics Platform"/>
            <consortium name="The Broad Institute Genome Sequencing Center for Infectious Disease"/>
            <person name="Wu L."/>
            <person name="Ma J."/>
        </authorList>
    </citation>
    <scope>NUCLEOTIDE SEQUENCE [LARGE SCALE GENOMIC DNA]</scope>
    <source>
        <strain evidence="7">KCTC 42662</strain>
    </source>
</reference>
<keyword evidence="4" id="KW-0472">Membrane</keyword>
<dbReference type="SMART" id="SM00387">
    <property type="entry name" value="HATPase_c"/>
    <property type="match status" value="1"/>
</dbReference>
<dbReference type="Pfam" id="PF07495">
    <property type="entry name" value="Y_Y_Y"/>
    <property type="match status" value="1"/>
</dbReference>
<keyword evidence="1" id="KW-0808">Transferase</keyword>
<dbReference type="InterPro" id="IPR011123">
    <property type="entry name" value="Y_Y_Y"/>
</dbReference>
<dbReference type="PROSITE" id="PS50109">
    <property type="entry name" value="HIS_KIN"/>
    <property type="match status" value="1"/>
</dbReference>
<feature type="transmembrane region" description="Helical" evidence="4">
    <location>
        <begin position="779"/>
        <end position="797"/>
    </location>
</feature>
<dbReference type="Pfam" id="PF07730">
    <property type="entry name" value="HisKA_3"/>
    <property type="match status" value="1"/>
</dbReference>
<dbReference type="InterPro" id="IPR005467">
    <property type="entry name" value="His_kinase_dom"/>
</dbReference>
<evidence type="ECO:0000256" key="4">
    <source>
        <dbReference type="SAM" id="Phobius"/>
    </source>
</evidence>
<evidence type="ECO:0000259" key="5">
    <source>
        <dbReference type="PROSITE" id="PS50109"/>
    </source>
</evidence>
<keyword evidence="2" id="KW-0418">Kinase</keyword>
<evidence type="ECO:0000313" key="7">
    <source>
        <dbReference type="Proteomes" id="UP001597545"/>
    </source>
</evidence>
<keyword evidence="4" id="KW-1133">Transmembrane helix</keyword>